<proteinExistence type="predicted"/>
<dbReference type="RefSeq" id="WP_192754085.1">
    <property type="nucleotide sequence ID" value="NZ_BAABJL010000095.1"/>
</dbReference>
<organism evidence="3 4">
    <name type="scientific">Actinopolymorpha pittospori</name>
    <dbReference type="NCBI Taxonomy" id="648752"/>
    <lineage>
        <taxon>Bacteria</taxon>
        <taxon>Bacillati</taxon>
        <taxon>Actinomycetota</taxon>
        <taxon>Actinomycetes</taxon>
        <taxon>Propionibacteriales</taxon>
        <taxon>Actinopolymorphaceae</taxon>
        <taxon>Actinopolymorpha</taxon>
    </lineage>
</organism>
<feature type="transmembrane region" description="Helical" evidence="2">
    <location>
        <begin position="20"/>
        <end position="39"/>
    </location>
</feature>
<sequence>MADKQGQERIHTDHHGNSPAAWTAVGIILIASVIAGLSVVMGAWVLFFISAIGLPLVGLIIAKIMASQGLGSTPARRHTQAEAEERAALEAREQGVKTS</sequence>
<keyword evidence="2" id="KW-0472">Membrane</keyword>
<accession>A0A927N185</accession>
<keyword evidence="4" id="KW-1185">Reference proteome</keyword>
<keyword evidence="2" id="KW-1133">Transmembrane helix</keyword>
<reference evidence="3" key="1">
    <citation type="submission" date="2020-10" db="EMBL/GenBank/DDBJ databases">
        <title>Sequencing the genomes of 1000 actinobacteria strains.</title>
        <authorList>
            <person name="Klenk H.-P."/>
        </authorList>
    </citation>
    <scope>NUCLEOTIDE SEQUENCE</scope>
    <source>
        <strain evidence="3">DSM 45354</strain>
    </source>
</reference>
<gene>
    <name evidence="3" type="ORF">HEB94_007609</name>
</gene>
<dbReference type="AlphaFoldDB" id="A0A927N185"/>
<evidence type="ECO:0000313" key="4">
    <source>
        <dbReference type="Proteomes" id="UP000638648"/>
    </source>
</evidence>
<evidence type="ECO:0000313" key="3">
    <source>
        <dbReference type="EMBL" id="MBE1610761.1"/>
    </source>
</evidence>
<name>A0A927N185_9ACTN</name>
<feature type="compositionally biased region" description="Basic and acidic residues" evidence="1">
    <location>
        <begin position="79"/>
        <end position="99"/>
    </location>
</feature>
<feature type="region of interest" description="Disordered" evidence="1">
    <location>
        <begin position="71"/>
        <end position="99"/>
    </location>
</feature>
<dbReference type="NCBIfam" id="NF041681">
    <property type="entry name" value="HGxxPAAW"/>
    <property type="match status" value="1"/>
</dbReference>
<protein>
    <submittedName>
        <fullName evidence="3">Uncharacterized protein</fullName>
    </submittedName>
</protein>
<evidence type="ECO:0000256" key="2">
    <source>
        <dbReference type="SAM" id="Phobius"/>
    </source>
</evidence>
<dbReference type="Proteomes" id="UP000638648">
    <property type="component" value="Unassembled WGS sequence"/>
</dbReference>
<keyword evidence="2" id="KW-0812">Transmembrane</keyword>
<comment type="caution">
    <text evidence="3">The sequence shown here is derived from an EMBL/GenBank/DDBJ whole genome shotgun (WGS) entry which is preliminary data.</text>
</comment>
<dbReference type="EMBL" id="JADBEM010000001">
    <property type="protein sequence ID" value="MBE1610761.1"/>
    <property type="molecule type" value="Genomic_DNA"/>
</dbReference>
<feature type="transmembrane region" description="Helical" evidence="2">
    <location>
        <begin position="45"/>
        <end position="66"/>
    </location>
</feature>
<evidence type="ECO:0000256" key="1">
    <source>
        <dbReference type="SAM" id="MobiDB-lite"/>
    </source>
</evidence>